<reference evidence="2" key="1">
    <citation type="journal article" date="2014" name="Nat. Genet.">
        <title>Genome of the human hookworm Necator americanus.</title>
        <authorList>
            <person name="Tang Y.T."/>
            <person name="Gao X."/>
            <person name="Rosa B.A."/>
            <person name="Abubucker S."/>
            <person name="Hallsworth-Pepin K."/>
            <person name="Martin J."/>
            <person name="Tyagi R."/>
            <person name="Heizer E."/>
            <person name="Zhang X."/>
            <person name="Bhonagiri-Palsikar V."/>
            <person name="Minx P."/>
            <person name="Warren W.C."/>
            <person name="Wang Q."/>
            <person name="Zhan B."/>
            <person name="Hotez P.J."/>
            <person name="Sternberg P.W."/>
            <person name="Dougall A."/>
            <person name="Gaze S.T."/>
            <person name="Mulvenna J."/>
            <person name="Sotillo J."/>
            <person name="Ranganathan S."/>
            <person name="Rabelo E.M."/>
            <person name="Wilson R.K."/>
            <person name="Felgner P.L."/>
            <person name="Bethony J."/>
            <person name="Hawdon J.M."/>
            <person name="Gasser R.B."/>
            <person name="Loukas A."/>
            <person name="Mitreva M."/>
        </authorList>
    </citation>
    <scope>NUCLEOTIDE SEQUENCE [LARGE SCALE GENOMIC DNA]</scope>
</reference>
<dbReference type="KEGG" id="nai:NECAME_14687"/>
<keyword evidence="2" id="KW-1185">Reference proteome</keyword>
<name>W2SPC8_NECAM</name>
<dbReference type="EMBL" id="KI668932">
    <property type="protein sequence ID" value="ETN70557.1"/>
    <property type="molecule type" value="Genomic_DNA"/>
</dbReference>
<evidence type="ECO:0000313" key="1">
    <source>
        <dbReference type="EMBL" id="ETN70557.1"/>
    </source>
</evidence>
<gene>
    <name evidence="1" type="ORF">NECAME_14687</name>
</gene>
<accession>W2SPC8</accession>
<dbReference type="STRING" id="51031.W2SPC8"/>
<organism evidence="1 2">
    <name type="scientific">Necator americanus</name>
    <name type="common">Human hookworm</name>
    <dbReference type="NCBI Taxonomy" id="51031"/>
    <lineage>
        <taxon>Eukaryota</taxon>
        <taxon>Metazoa</taxon>
        <taxon>Ecdysozoa</taxon>
        <taxon>Nematoda</taxon>
        <taxon>Chromadorea</taxon>
        <taxon>Rhabditida</taxon>
        <taxon>Rhabditina</taxon>
        <taxon>Rhabditomorpha</taxon>
        <taxon>Strongyloidea</taxon>
        <taxon>Ancylostomatidae</taxon>
        <taxon>Bunostominae</taxon>
        <taxon>Necator</taxon>
    </lineage>
</organism>
<proteinExistence type="predicted"/>
<sequence length="122" mass="13681">MELPEKAIFSRVDCDWTLRSISASDDAVWAIRHDVGSLVVRVGLARCRMGLDWIEIVPEGPSKLVSVCVYRSYGFALDDTGRLWMSTGVDRHHPYGSSDAFYKVCLPFFDAKAPPTIAWTVK</sequence>
<dbReference type="AlphaFoldDB" id="W2SPC8"/>
<dbReference type="OrthoDB" id="9930272at2759"/>
<evidence type="ECO:0000313" key="2">
    <source>
        <dbReference type="Proteomes" id="UP000053676"/>
    </source>
</evidence>
<dbReference type="Proteomes" id="UP000053676">
    <property type="component" value="Unassembled WGS sequence"/>
</dbReference>
<protein>
    <submittedName>
        <fullName evidence="1">Uncharacterized protein</fullName>
    </submittedName>
</protein>